<accession>A0A7S1FCV0</accession>
<proteinExistence type="predicted"/>
<reference evidence="1" key="1">
    <citation type="submission" date="2021-01" db="EMBL/GenBank/DDBJ databases">
        <authorList>
            <person name="Corre E."/>
            <person name="Pelletier E."/>
            <person name="Niang G."/>
            <person name="Scheremetjew M."/>
            <person name="Finn R."/>
            <person name="Kale V."/>
            <person name="Holt S."/>
            <person name="Cochrane G."/>
            <person name="Meng A."/>
            <person name="Brown T."/>
            <person name="Cohen L."/>
        </authorList>
    </citation>
    <scope>NUCLEOTIDE SEQUENCE</scope>
</reference>
<dbReference type="AlphaFoldDB" id="A0A7S1FCV0"/>
<dbReference type="EMBL" id="HBFQ01048128">
    <property type="protein sequence ID" value="CAD8860024.1"/>
    <property type="molecule type" value="Transcribed_RNA"/>
</dbReference>
<name>A0A7S1FCV0_NOCSC</name>
<sequence length="160" mass="17400">MTSMHSGTTFLCNLLLCAEGVYIVFPAFTGPLALPITERNTVPQIRPRSAGAFTGGALLCPTTCDHLPHVSNVTPRYHSHHPPAHIHPARSFQPMSMQSLVADQSLRTAVNWYSVTAPVFTEAPLDLLNSGHRVAQAGGRCRVAERDPCTPTGRFDARRT</sequence>
<evidence type="ECO:0000313" key="1">
    <source>
        <dbReference type="EMBL" id="CAD8860024.1"/>
    </source>
</evidence>
<protein>
    <submittedName>
        <fullName evidence="1">Uncharacterized protein</fullName>
    </submittedName>
</protein>
<organism evidence="1">
    <name type="scientific">Noctiluca scintillans</name>
    <name type="common">Sea sparkle</name>
    <name type="synonym">Red tide dinoflagellate</name>
    <dbReference type="NCBI Taxonomy" id="2966"/>
    <lineage>
        <taxon>Eukaryota</taxon>
        <taxon>Sar</taxon>
        <taxon>Alveolata</taxon>
        <taxon>Dinophyceae</taxon>
        <taxon>Noctilucales</taxon>
        <taxon>Noctilucaceae</taxon>
        <taxon>Noctiluca</taxon>
    </lineage>
</organism>
<gene>
    <name evidence="1" type="ORF">NSCI0253_LOCUS34378</name>
</gene>